<evidence type="ECO:0000313" key="2">
    <source>
        <dbReference type="EMBL" id="TNN62479.1"/>
    </source>
</evidence>
<accession>A0A4Z2H9H6</accession>
<comment type="caution">
    <text evidence="2">The sequence shown here is derived from an EMBL/GenBank/DDBJ whole genome shotgun (WGS) entry which is preliminary data.</text>
</comment>
<name>A0A4Z2H9H6_9TELE</name>
<feature type="region of interest" description="Disordered" evidence="1">
    <location>
        <begin position="80"/>
        <end position="106"/>
    </location>
</feature>
<reference evidence="2 3" key="1">
    <citation type="submission" date="2019-03" db="EMBL/GenBank/DDBJ databases">
        <title>First draft genome of Liparis tanakae, snailfish: a comprehensive survey of snailfish specific genes.</title>
        <authorList>
            <person name="Kim W."/>
            <person name="Song I."/>
            <person name="Jeong J.-H."/>
            <person name="Kim D."/>
            <person name="Kim S."/>
            <person name="Ryu S."/>
            <person name="Song J.Y."/>
            <person name="Lee S.K."/>
        </authorList>
    </citation>
    <scope>NUCLEOTIDE SEQUENCE [LARGE SCALE GENOMIC DNA]</scope>
    <source>
        <tissue evidence="2">Muscle</tissue>
    </source>
</reference>
<sequence length="197" mass="21640">MYCFVKVGSTGDSSSEGAKVKVYVVNSFVERQIFMRILSKPSVPGSADWLPFSQLRPMSLCEVSVFSLVLGSRINRQPRLPPPHYTHLGVPGSLPGEELKNDPGSEPPLLLPERDTSMKVSLNASGTELFRSFHSLSALSTRGKDVSRCGGERDEPLRILLPQRSPVQLPTAARLKVIGSSWAFIYGMVEQINDGIR</sequence>
<evidence type="ECO:0000256" key="1">
    <source>
        <dbReference type="SAM" id="MobiDB-lite"/>
    </source>
</evidence>
<keyword evidence="3" id="KW-1185">Reference proteome</keyword>
<proteinExistence type="predicted"/>
<dbReference type="Proteomes" id="UP000314294">
    <property type="component" value="Unassembled WGS sequence"/>
</dbReference>
<organism evidence="2 3">
    <name type="scientific">Liparis tanakae</name>
    <name type="common">Tanaka's snailfish</name>
    <dbReference type="NCBI Taxonomy" id="230148"/>
    <lineage>
        <taxon>Eukaryota</taxon>
        <taxon>Metazoa</taxon>
        <taxon>Chordata</taxon>
        <taxon>Craniata</taxon>
        <taxon>Vertebrata</taxon>
        <taxon>Euteleostomi</taxon>
        <taxon>Actinopterygii</taxon>
        <taxon>Neopterygii</taxon>
        <taxon>Teleostei</taxon>
        <taxon>Neoteleostei</taxon>
        <taxon>Acanthomorphata</taxon>
        <taxon>Eupercaria</taxon>
        <taxon>Perciformes</taxon>
        <taxon>Cottioidei</taxon>
        <taxon>Cottales</taxon>
        <taxon>Liparidae</taxon>
        <taxon>Liparis</taxon>
    </lineage>
</organism>
<evidence type="ECO:0000313" key="3">
    <source>
        <dbReference type="Proteomes" id="UP000314294"/>
    </source>
</evidence>
<gene>
    <name evidence="2" type="ORF">EYF80_027282</name>
</gene>
<protein>
    <submittedName>
        <fullName evidence="2">Uncharacterized protein</fullName>
    </submittedName>
</protein>
<dbReference type="AlphaFoldDB" id="A0A4Z2H9H6"/>
<dbReference type="EMBL" id="SRLO01000292">
    <property type="protein sequence ID" value="TNN62479.1"/>
    <property type="molecule type" value="Genomic_DNA"/>
</dbReference>